<keyword evidence="3" id="KW-0479">Metal-binding</keyword>
<feature type="disulfide bond" description="Redox-active" evidence="4">
    <location>
        <begin position="89"/>
        <end position="93"/>
    </location>
</feature>
<keyword evidence="2 3" id="KW-0186">Copper</keyword>
<feature type="binding site" evidence="3">
    <location>
        <position position="179"/>
    </location>
    <ligand>
        <name>Cu cation</name>
        <dbReference type="ChEBI" id="CHEBI:23378"/>
    </ligand>
</feature>
<protein>
    <submittedName>
        <fullName evidence="6">Electron transporter</fullName>
    </submittedName>
</protein>
<dbReference type="KEGG" id="wfu:AXE80_05245"/>
<dbReference type="OrthoDB" id="9811998at2"/>
<feature type="binding site" evidence="3">
    <location>
        <position position="89"/>
    </location>
    <ligand>
        <name>Cu cation</name>
        <dbReference type="ChEBI" id="CHEBI:23378"/>
    </ligand>
</feature>
<keyword evidence="7" id="KW-1185">Reference proteome</keyword>
<dbReference type="InterPro" id="IPR003782">
    <property type="entry name" value="SCO1/SenC"/>
</dbReference>
<name>A0A1B1Y4L2_9FLAO</name>
<dbReference type="PANTHER" id="PTHR12151:SF25">
    <property type="entry name" value="LINALOOL DEHYDRATASE_ISOMERASE DOMAIN-CONTAINING PROTEIN"/>
    <property type="match status" value="1"/>
</dbReference>
<comment type="similarity">
    <text evidence="1">Belongs to the SCO1/2 family.</text>
</comment>
<gene>
    <name evidence="6" type="ORF">AXE80_05245</name>
</gene>
<dbReference type="CDD" id="cd02968">
    <property type="entry name" value="SCO"/>
    <property type="match status" value="1"/>
</dbReference>
<evidence type="ECO:0000313" key="6">
    <source>
        <dbReference type="EMBL" id="ANW95716.1"/>
    </source>
</evidence>
<evidence type="ECO:0000256" key="1">
    <source>
        <dbReference type="ARBA" id="ARBA00010996"/>
    </source>
</evidence>
<dbReference type="AlphaFoldDB" id="A0A1B1Y4L2"/>
<evidence type="ECO:0000259" key="5">
    <source>
        <dbReference type="PROSITE" id="PS51352"/>
    </source>
</evidence>
<dbReference type="EMBL" id="CP014224">
    <property type="protein sequence ID" value="ANW95716.1"/>
    <property type="molecule type" value="Genomic_DNA"/>
</dbReference>
<dbReference type="InterPro" id="IPR036249">
    <property type="entry name" value="Thioredoxin-like_sf"/>
</dbReference>
<proteinExistence type="inferred from homology"/>
<dbReference type="PROSITE" id="PS51257">
    <property type="entry name" value="PROKAR_LIPOPROTEIN"/>
    <property type="match status" value="1"/>
</dbReference>
<dbReference type="STRING" id="1790137.AXE80_05245"/>
<evidence type="ECO:0000256" key="3">
    <source>
        <dbReference type="PIRSR" id="PIRSR603782-1"/>
    </source>
</evidence>
<dbReference type="Proteomes" id="UP000092967">
    <property type="component" value="Chromosome"/>
</dbReference>
<evidence type="ECO:0000256" key="4">
    <source>
        <dbReference type="PIRSR" id="PIRSR603782-2"/>
    </source>
</evidence>
<sequence>MKVIKTIWLISIMIIVGCSSKNEKKTVRKNPDVLPYFNSYDLTPQWGEGKEVKKHKIAPFSFTNQDGKKVSKQDYDGKIYVSHFFFTSCTSICKVLINNMSLLQENFEGDENVKFISHSVTPEIDSVQKLKEYADYHQINSKQWSLVTGNKDEIYKIARESYFSDDDFKESKKASTFIHSENFLLVDPTGHIRGVYNGTLNIEIDRITNHIKLLKKEFNIK</sequence>
<dbReference type="RefSeq" id="WP_068825117.1">
    <property type="nucleotide sequence ID" value="NZ_CP014224.1"/>
</dbReference>
<dbReference type="InterPro" id="IPR013766">
    <property type="entry name" value="Thioredoxin_domain"/>
</dbReference>
<evidence type="ECO:0000313" key="7">
    <source>
        <dbReference type="Proteomes" id="UP000092967"/>
    </source>
</evidence>
<feature type="domain" description="Thioredoxin" evidence="5">
    <location>
        <begin position="51"/>
        <end position="216"/>
    </location>
</feature>
<dbReference type="GO" id="GO:0046872">
    <property type="term" value="F:metal ion binding"/>
    <property type="evidence" value="ECO:0007669"/>
    <property type="project" value="UniProtKB-KW"/>
</dbReference>
<dbReference type="Pfam" id="PF02630">
    <property type="entry name" value="SCO1-SenC"/>
    <property type="match status" value="1"/>
</dbReference>
<dbReference type="PANTHER" id="PTHR12151">
    <property type="entry name" value="ELECTRON TRANSPORT PROTIN SCO1/SENC FAMILY MEMBER"/>
    <property type="match status" value="1"/>
</dbReference>
<feature type="binding site" evidence="3">
    <location>
        <position position="93"/>
    </location>
    <ligand>
        <name>Cu cation</name>
        <dbReference type="ChEBI" id="CHEBI:23378"/>
    </ligand>
</feature>
<dbReference type="Gene3D" id="3.40.30.10">
    <property type="entry name" value="Glutaredoxin"/>
    <property type="match status" value="1"/>
</dbReference>
<organism evidence="6 7">
    <name type="scientific">Wenyingzhuangia fucanilytica</name>
    <dbReference type="NCBI Taxonomy" id="1790137"/>
    <lineage>
        <taxon>Bacteria</taxon>
        <taxon>Pseudomonadati</taxon>
        <taxon>Bacteroidota</taxon>
        <taxon>Flavobacteriia</taxon>
        <taxon>Flavobacteriales</taxon>
        <taxon>Flavobacteriaceae</taxon>
        <taxon>Wenyingzhuangia</taxon>
    </lineage>
</organism>
<reference evidence="6 7" key="1">
    <citation type="submission" date="2016-02" db="EMBL/GenBank/DDBJ databases">
        <authorList>
            <person name="Wen L."/>
            <person name="He K."/>
            <person name="Yang H."/>
        </authorList>
    </citation>
    <scope>NUCLEOTIDE SEQUENCE [LARGE SCALE GENOMIC DNA]</scope>
    <source>
        <strain evidence="6 7">CZ1127</strain>
    </source>
</reference>
<dbReference type="SUPFAM" id="SSF52833">
    <property type="entry name" value="Thioredoxin-like"/>
    <property type="match status" value="1"/>
</dbReference>
<keyword evidence="4" id="KW-1015">Disulfide bond</keyword>
<dbReference type="PROSITE" id="PS51352">
    <property type="entry name" value="THIOREDOXIN_2"/>
    <property type="match status" value="1"/>
</dbReference>
<accession>A0A1B1Y4L2</accession>
<evidence type="ECO:0000256" key="2">
    <source>
        <dbReference type="ARBA" id="ARBA00023008"/>
    </source>
</evidence>